<dbReference type="STRING" id="660518.SAMN05216218_105168"/>
<feature type="domain" description="MOSC" evidence="1">
    <location>
        <begin position="90"/>
        <end position="260"/>
    </location>
</feature>
<dbReference type="InterPro" id="IPR005302">
    <property type="entry name" value="MoCF_Sase_C"/>
</dbReference>
<dbReference type="InterPro" id="IPR005303">
    <property type="entry name" value="MOCOS_middle"/>
</dbReference>
<dbReference type="Pfam" id="PF03476">
    <property type="entry name" value="MOSC_N"/>
    <property type="match status" value="1"/>
</dbReference>
<dbReference type="Pfam" id="PF03473">
    <property type="entry name" value="MOSC"/>
    <property type="match status" value="1"/>
</dbReference>
<dbReference type="PROSITE" id="PS51340">
    <property type="entry name" value="MOSC"/>
    <property type="match status" value="1"/>
</dbReference>
<keyword evidence="3" id="KW-1185">Reference proteome</keyword>
<evidence type="ECO:0000313" key="2">
    <source>
        <dbReference type="EMBL" id="SDF32100.1"/>
    </source>
</evidence>
<dbReference type="RefSeq" id="WP_092690494.1">
    <property type="nucleotide sequence ID" value="NZ_FNBK01000005.1"/>
</dbReference>
<dbReference type="GO" id="GO:0030151">
    <property type="term" value="F:molybdenum ion binding"/>
    <property type="evidence" value="ECO:0007669"/>
    <property type="project" value="InterPro"/>
</dbReference>
<evidence type="ECO:0000259" key="1">
    <source>
        <dbReference type="PROSITE" id="PS51340"/>
    </source>
</evidence>
<proteinExistence type="predicted"/>
<evidence type="ECO:0000313" key="3">
    <source>
        <dbReference type="Proteomes" id="UP000199076"/>
    </source>
</evidence>
<dbReference type="SUPFAM" id="SSF141673">
    <property type="entry name" value="MOSC N-terminal domain-like"/>
    <property type="match status" value="1"/>
</dbReference>
<dbReference type="AlphaFoldDB" id="A0A1G7K4S8"/>
<dbReference type="GO" id="GO:0030170">
    <property type="term" value="F:pyridoxal phosphate binding"/>
    <property type="evidence" value="ECO:0007669"/>
    <property type="project" value="InterPro"/>
</dbReference>
<dbReference type="EMBL" id="FNBK01000005">
    <property type="protein sequence ID" value="SDF32100.1"/>
    <property type="molecule type" value="Genomic_DNA"/>
</dbReference>
<protein>
    <recommendedName>
        <fullName evidence="1">MOSC domain-containing protein</fullName>
    </recommendedName>
</protein>
<dbReference type="GO" id="GO:0003824">
    <property type="term" value="F:catalytic activity"/>
    <property type="evidence" value="ECO:0007669"/>
    <property type="project" value="InterPro"/>
</dbReference>
<dbReference type="OrthoDB" id="211216at2157"/>
<organism evidence="2 3">
    <name type="scientific">Halorientalis regularis</name>
    <dbReference type="NCBI Taxonomy" id="660518"/>
    <lineage>
        <taxon>Archaea</taxon>
        <taxon>Methanobacteriati</taxon>
        <taxon>Methanobacteriota</taxon>
        <taxon>Stenosarchaea group</taxon>
        <taxon>Halobacteria</taxon>
        <taxon>Halobacteriales</taxon>
        <taxon>Haloarculaceae</taxon>
        <taxon>Halorientalis</taxon>
    </lineage>
</organism>
<sequence>MPTLSRITVFPVKSLDGLTLDSATVGERGALELDREYALFDVDGEYVNGKATAKIHRLQSSFDPATHELTVGRYGDDERHSFSLRDEAGRAACGEWLTDFFGDPVTVERDDAGGYPDDEDLHGPTVISTGTVRAVADWFDLPPENVRRRFRANIEIGSPEPFWEDRLFADHGEVVAFAVGDCRVHGVNPCQRCVVPTRDPDTGEETEDFRERFIQRREATLPEWTPSERFDHPYRLMLNTVVPEASWDTEIAVGDEVTVDGVRTAEF</sequence>
<reference evidence="3" key="1">
    <citation type="submission" date="2016-10" db="EMBL/GenBank/DDBJ databases">
        <authorList>
            <person name="Varghese N."/>
            <person name="Submissions S."/>
        </authorList>
    </citation>
    <scope>NUCLEOTIDE SEQUENCE [LARGE SCALE GENOMIC DNA]</scope>
    <source>
        <strain evidence="3">IBRC-M 10760</strain>
    </source>
</reference>
<dbReference type="Proteomes" id="UP000199076">
    <property type="component" value="Unassembled WGS sequence"/>
</dbReference>
<gene>
    <name evidence="2" type="ORF">SAMN05216218_105168</name>
</gene>
<name>A0A1G7K4S8_9EURY</name>
<accession>A0A1G7K4S8</accession>